<protein>
    <recommendedName>
        <fullName evidence="6">BIR-domain-containing protein</fullName>
    </recommendedName>
</protein>
<dbReference type="SUPFAM" id="SSF57924">
    <property type="entry name" value="Inhibitor of apoptosis (IAP) repeat"/>
    <property type="match status" value="2"/>
</dbReference>
<evidence type="ECO:0008006" key="6">
    <source>
        <dbReference type="Google" id="ProtNLM"/>
    </source>
</evidence>
<dbReference type="InterPro" id="IPR001370">
    <property type="entry name" value="BIR_rpt"/>
</dbReference>
<feature type="region of interest" description="Disordered" evidence="3">
    <location>
        <begin position="208"/>
        <end position="413"/>
    </location>
</feature>
<gene>
    <name evidence="4" type="ORF">S7711_00452</name>
</gene>
<feature type="compositionally biased region" description="Basic residues" evidence="3">
    <location>
        <begin position="492"/>
        <end position="512"/>
    </location>
</feature>
<feature type="region of interest" description="Disordered" evidence="3">
    <location>
        <begin position="481"/>
        <end position="747"/>
    </location>
</feature>
<feature type="compositionally biased region" description="Low complexity" evidence="3">
    <location>
        <begin position="527"/>
        <end position="542"/>
    </location>
</feature>
<dbReference type="HOGENOM" id="CLU_010318_1_0_1"/>
<dbReference type="EMBL" id="KL647645">
    <property type="protein sequence ID" value="KEY74295.1"/>
    <property type="molecule type" value="Genomic_DNA"/>
</dbReference>
<evidence type="ECO:0000256" key="1">
    <source>
        <dbReference type="ARBA" id="ARBA00022723"/>
    </source>
</evidence>
<dbReference type="OrthoDB" id="2196114at2759"/>
<dbReference type="InterPro" id="IPR051190">
    <property type="entry name" value="Baculoviral_IAP"/>
</dbReference>
<dbReference type="SMART" id="SM00384">
    <property type="entry name" value="AT_hook"/>
    <property type="match status" value="3"/>
</dbReference>
<dbReference type="Pfam" id="PF00653">
    <property type="entry name" value="BIR"/>
    <property type="match status" value="2"/>
</dbReference>
<dbReference type="CDD" id="cd00022">
    <property type="entry name" value="BIR"/>
    <property type="match status" value="2"/>
</dbReference>
<evidence type="ECO:0000256" key="3">
    <source>
        <dbReference type="SAM" id="MobiDB-lite"/>
    </source>
</evidence>
<dbReference type="PROSITE" id="PS50143">
    <property type="entry name" value="BIR_REPEAT_2"/>
    <property type="match status" value="2"/>
</dbReference>
<feature type="region of interest" description="Disordered" evidence="3">
    <location>
        <begin position="22"/>
        <end position="43"/>
    </location>
</feature>
<keyword evidence="2" id="KW-0862">Zinc</keyword>
<dbReference type="PANTHER" id="PTHR46771:SF5">
    <property type="entry name" value="DETERIN"/>
    <property type="match status" value="1"/>
</dbReference>
<feature type="compositionally biased region" description="Basic and acidic residues" evidence="3">
    <location>
        <begin position="636"/>
        <end position="659"/>
    </location>
</feature>
<feature type="compositionally biased region" description="Polar residues" evidence="3">
    <location>
        <begin position="223"/>
        <end position="232"/>
    </location>
</feature>
<keyword evidence="1" id="KW-0479">Metal-binding</keyword>
<feature type="compositionally biased region" description="Low complexity" evidence="3">
    <location>
        <begin position="710"/>
        <end position="729"/>
    </location>
</feature>
<evidence type="ECO:0000313" key="4">
    <source>
        <dbReference type="EMBL" id="KEY74295.1"/>
    </source>
</evidence>
<keyword evidence="5" id="KW-1185">Reference proteome</keyword>
<feature type="compositionally biased region" description="Polar residues" evidence="3">
    <location>
        <begin position="385"/>
        <end position="396"/>
    </location>
</feature>
<dbReference type="PRINTS" id="PR00929">
    <property type="entry name" value="ATHOOK"/>
</dbReference>
<dbReference type="PANTHER" id="PTHR46771">
    <property type="entry name" value="DETERIN"/>
    <property type="match status" value="1"/>
</dbReference>
<dbReference type="GO" id="GO:0003677">
    <property type="term" value="F:DNA binding"/>
    <property type="evidence" value="ECO:0007669"/>
    <property type="project" value="InterPro"/>
</dbReference>
<dbReference type="GO" id="GO:0046872">
    <property type="term" value="F:metal ion binding"/>
    <property type="evidence" value="ECO:0007669"/>
    <property type="project" value="UniProtKB-KW"/>
</dbReference>
<evidence type="ECO:0000256" key="2">
    <source>
        <dbReference type="ARBA" id="ARBA00022833"/>
    </source>
</evidence>
<name>A0A084B9R6_STACB</name>
<feature type="compositionally biased region" description="Polar residues" evidence="3">
    <location>
        <begin position="251"/>
        <end position="260"/>
    </location>
</feature>
<organism evidence="4 5">
    <name type="scientific">Stachybotrys chartarum (strain CBS 109288 / IBT 7711)</name>
    <name type="common">Toxic black mold</name>
    <name type="synonym">Stilbospora chartarum</name>
    <dbReference type="NCBI Taxonomy" id="1280523"/>
    <lineage>
        <taxon>Eukaryota</taxon>
        <taxon>Fungi</taxon>
        <taxon>Dikarya</taxon>
        <taxon>Ascomycota</taxon>
        <taxon>Pezizomycotina</taxon>
        <taxon>Sordariomycetes</taxon>
        <taxon>Hypocreomycetidae</taxon>
        <taxon>Hypocreales</taxon>
        <taxon>Stachybotryaceae</taxon>
        <taxon>Stachybotrys</taxon>
    </lineage>
</organism>
<dbReference type="InterPro" id="IPR017956">
    <property type="entry name" value="AT_hook_DNA-bd_motif"/>
</dbReference>
<reference evidence="4 5" key="1">
    <citation type="journal article" date="2014" name="BMC Genomics">
        <title>Comparative genome sequencing reveals chemotype-specific gene clusters in the toxigenic black mold Stachybotrys.</title>
        <authorList>
            <person name="Semeiks J."/>
            <person name="Borek D."/>
            <person name="Otwinowski Z."/>
            <person name="Grishin N.V."/>
        </authorList>
    </citation>
    <scope>NUCLEOTIDE SEQUENCE [LARGE SCALE GENOMIC DNA]</scope>
    <source>
        <strain evidence="5">CBS 109288 / IBT 7711</strain>
    </source>
</reference>
<dbReference type="SMART" id="SM00238">
    <property type="entry name" value="BIR"/>
    <property type="match status" value="2"/>
</dbReference>
<evidence type="ECO:0000313" key="5">
    <source>
        <dbReference type="Proteomes" id="UP000028045"/>
    </source>
</evidence>
<dbReference type="Proteomes" id="UP000028045">
    <property type="component" value="Unassembled WGS sequence"/>
</dbReference>
<feature type="compositionally biased region" description="Basic and acidic residues" evidence="3">
    <location>
        <begin position="281"/>
        <end position="295"/>
    </location>
</feature>
<sequence length="862" mass="93032">MASSDVDDQYFTHEGRLASFQRTTKKRASGAGGRGAKPLNWPHKSIPPADLARAGFFFNPTPESPDNVVCFLCRKGMDGWEAGDDPLVEHLKHSPACGWAVQAAVEAEYDDYVALDPSDPDIIEARKATFAGRWPHDGKKGWKCKTKQLVDAGWKYTPTPDSDDMATCSYCQLALDGWERNDKPLDEHYNRSPDCAFFVLVNQSQSTTKKSGRTKTARASKASRLSVQSVATVASDAPSMTELTAGPEDSVLTTASTMTQAGKKTKAKKATAPKGRKTKAKKGEPADVPDATHYEADEEETTTKKRTKKRGSEAIEESLATATEAPAPKRRANRNHGSTGIESSIVSASADVDMVDVPAGQKSPMHKYGLPANDKQPQKAAAASKISSTFTSSPQAPGTDFPDDDEIERQLQADLDRQFTDEEDEVEMVENFEVIRDASEDAEADTKAANKAAQYAMFNPAPAELDDEILDDELRALQEEMEADGPNEPLHIPKKERKTGTRKVLKQAKAKPAKAIESSPEDEHLNAEVAASAPDAIEAAASEQEKSHLEPDISFGSTDTVLKKEKRGRGRPSKASLASRNSIGPAESSQPEQQPVKRGRGRPSKASLASQHAEDSAETSSAEPPAKRGRGRPSKKSLESRKSVELVDTRSAEAARTDAELLASIKSPEIFVAAAESLPEATREPVGSPSRSSGAGRLGRPTATPHKVISPAQSARQPAVSPSPSPQSSDAENQPPSSRPAASAVKKRVVLAPVASTPTRTSPSKRNVLGRLQTTTPWTAVDLEAVLGTPRGNVDKENVVERFLKQGKELTSPEKQMTVEEWINYNADEAEKLLKHECEAMVNRFENEGTRAIGVLEGLEVD</sequence>
<feature type="compositionally biased region" description="Polar residues" evidence="3">
    <location>
        <begin position="576"/>
        <end position="593"/>
    </location>
</feature>
<accession>A0A084B9R6</accession>
<feature type="compositionally biased region" description="Low complexity" evidence="3">
    <location>
        <begin position="343"/>
        <end position="359"/>
    </location>
</feature>
<proteinExistence type="predicted"/>
<dbReference type="AlphaFoldDB" id="A0A084B9R6"/>
<feature type="compositionally biased region" description="Basic residues" evidence="3">
    <location>
        <begin position="263"/>
        <end position="280"/>
    </location>
</feature>
<dbReference type="Gene3D" id="1.10.1170.10">
    <property type="entry name" value="Inhibitor Of Apoptosis Protein (2mihbC-IAP-1), Chain A"/>
    <property type="match status" value="2"/>
</dbReference>